<name>G0ULD5_TRYCI</name>
<sequence length="459" mass="49327">MAEGNRGDAASPAAAKRVAVSIAPHCDLLHFAGSTPHPYAVISLQTVTQRAAGCVRFSLNSSSGGPSVTASCNQPLFTPTPVPKVGVASTSIENGPPHFPLSGVGLARRAFEENFESSTQDREVKHGMKRDRGGAREEEPLPDGSDAPKKGSGPETSEHTKSTSDTRGEPAEPGETLYEVNFSFVRRVLLQVLLTLSIPERSPAAAFLLRAHDPCPGGGTTFLVLPRSAEQLRPLAHPVQVSFTVPKGRRAGSSETAPLCCALQCSCSTTGQDRAKEGTLVVDDGAPLCAFPLLWCVSQKAMDPSQLQEFLTKAMVPLLYTVPAQLRMVAEEKLPALLTAFLQRRSFHLMALIAHCVWCEKIARYVLESGCSLIPETAVNTKCTAELKSRDEVSLEGSGKWETTLTFCYSSSNDREGRERLVAVRELWVTVRGCDDAICWGRGDAKEQGVVQDLGAAVR</sequence>
<dbReference type="VEuPathDB" id="TriTrypDB:TcIL3000_4_2830"/>
<proteinExistence type="predicted"/>
<gene>
    <name evidence="2" type="ORF">TCIL3000_4_2830</name>
</gene>
<reference evidence="2" key="1">
    <citation type="journal article" date="2012" name="Proc. Natl. Acad. Sci. U.S.A.">
        <title>Antigenic diversity is generated by distinct evolutionary mechanisms in African trypanosome species.</title>
        <authorList>
            <person name="Jackson A.P."/>
            <person name="Berry A."/>
            <person name="Aslett M."/>
            <person name="Allison H.C."/>
            <person name="Burton P."/>
            <person name="Vavrova-Anderson J."/>
            <person name="Brown R."/>
            <person name="Browne H."/>
            <person name="Corton N."/>
            <person name="Hauser H."/>
            <person name="Gamble J."/>
            <person name="Gilderthorp R."/>
            <person name="Marcello L."/>
            <person name="McQuillan J."/>
            <person name="Otto T.D."/>
            <person name="Quail M.A."/>
            <person name="Sanders M.J."/>
            <person name="van Tonder A."/>
            <person name="Ginger M.L."/>
            <person name="Field M.C."/>
            <person name="Barry J.D."/>
            <person name="Hertz-Fowler C."/>
            <person name="Berriman M."/>
        </authorList>
    </citation>
    <scope>NUCLEOTIDE SEQUENCE</scope>
    <source>
        <strain evidence="2">IL3000</strain>
    </source>
</reference>
<feature type="compositionally biased region" description="Basic and acidic residues" evidence="1">
    <location>
        <begin position="156"/>
        <end position="170"/>
    </location>
</feature>
<protein>
    <submittedName>
        <fullName evidence="2">Uncharacterized protein</fullName>
    </submittedName>
</protein>
<evidence type="ECO:0000256" key="1">
    <source>
        <dbReference type="SAM" id="MobiDB-lite"/>
    </source>
</evidence>
<feature type="compositionally biased region" description="Basic and acidic residues" evidence="1">
    <location>
        <begin position="119"/>
        <end position="139"/>
    </location>
</feature>
<evidence type="ECO:0000313" key="2">
    <source>
        <dbReference type="EMBL" id="CCC90190.1"/>
    </source>
</evidence>
<dbReference type="AlphaFoldDB" id="G0ULD5"/>
<accession>G0ULD5</accession>
<feature type="region of interest" description="Disordered" evidence="1">
    <location>
        <begin position="114"/>
        <end position="173"/>
    </location>
</feature>
<organism evidence="2">
    <name type="scientific">Trypanosoma congolense (strain IL3000)</name>
    <dbReference type="NCBI Taxonomy" id="1068625"/>
    <lineage>
        <taxon>Eukaryota</taxon>
        <taxon>Discoba</taxon>
        <taxon>Euglenozoa</taxon>
        <taxon>Kinetoplastea</taxon>
        <taxon>Metakinetoplastina</taxon>
        <taxon>Trypanosomatida</taxon>
        <taxon>Trypanosomatidae</taxon>
        <taxon>Trypanosoma</taxon>
        <taxon>Nannomonas</taxon>
    </lineage>
</organism>
<dbReference type="EMBL" id="HE575317">
    <property type="protein sequence ID" value="CCC90190.1"/>
    <property type="molecule type" value="Genomic_DNA"/>
</dbReference>